<dbReference type="SUPFAM" id="SSF53335">
    <property type="entry name" value="S-adenosyl-L-methionine-dependent methyltransferases"/>
    <property type="match status" value="1"/>
</dbReference>
<dbReference type="Pfam" id="PF13847">
    <property type="entry name" value="Methyltransf_31"/>
    <property type="match status" value="1"/>
</dbReference>
<gene>
    <name evidence="2" type="ORF">PPSIR1_29770</name>
</gene>
<dbReference type="InterPro" id="IPR025714">
    <property type="entry name" value="Methyltranfer_dom"/>
</dbReference>
<dbReference type="CDD" id="cd02440">
    <property type="entry name" value="AdoMet_MTases"/>
    <property type="match status" value="1"/>
</dbReference>
<name>A6GID5_9BACT</name>
<reference evidence="2 3" key="1">
    <citation type="submission" date="2007-06" db="EMBL/GenBank/DDBJ databases">
        <authorList>
            <person name="Shimkets L."/>
            <person name="Ferriera S."/>
            <person name="Johnson J."/>
            <person name="Kravitz S."/>
            <person name="Beeson K."/>
            <person name="Sutton G."/>
            <person name="Rogers Y.-H."/>
            <person name="Friedman R."/>
            <person name="Frazier M."/>
            <person name="Venter J.C."/>
        </authorList>
    </citation>
    <scope>NUCLEOTIDE SEQUENCE [LARGE SCALE GENOMIC DNA]</scope>
    <source>
        <strain evidence="2 3">SIR-1</strain>
    </source>
</reference>
<evidence type="ECO:0000259" key="1">
    <source>
        <dbReference type="Pfam" id="PF13847"/>
    </source>
</evidence>
<evidence type="ECO:0000313" key="2">
    <source>
        <dbReference type="EMBL" id="EDM74388.1"/>
    </source>
</evidence>
<accession>A6GID5</accession>
<dbReference type="OrthoDB" id="9781225at2"/>
<dbReference type="eggNOG" id="COG2226">
    <property type="taxonomic scope" value="Bacteria"/>
</dbReference>
<dbReference type="PANTHER" id="PTHR43591:SF110">
    <property type="entry name" value="RHODANESE DOMAIN-CONTAINING PROTEIN"/>
    <property type="match status" value="1"/>
</dbReference>
<feature type="domain" description="Methyltransferase" evidence="1">
    <location>
        <begin position="55"/>
        <end position="148"/>
    </location>
</feature>
<organism evidence="2 3">
    <name type="scientific">Plesiocystis pacifica SIR-1</name>
    <dbReference type="NCBI Taxonomy" id="391625"/>
    <lineage>
        <taxon>Bacteria</taxon>
        <taxon>Pseudomonadati</taxon>
        <taxon>Myxococcota</taxon>
        <taxon>Polyangia</taxon>
        <taxon>Nannocystales</taxon>
        <taxon>Nannocystaceae</taxon>
        <taxon>Plesiocystis</taxon>
    </lineage>
</organism>
<dbReference type="AlphaFoldDB" id="A6GID5"/>
<proteinExistence type="predicted"/>
<keyword evidence="3" id="KW-1185">Reference proteome</keyword>
<dbReference type="Gene3D" id="3.40.50.150">
    <property type="entry name" value="Vaccinia Virus protein VP39"/>
    <property type="match status" value="1"/>
</dbReference>
<dbReference type="RefSeq" id="WP_006976471.1">
    <property type="nucleotide sequence ID" value="NZ_ABCS01000134.1"/>
</dbReference>
<evidence type="ECO:0000313" key="3">
    <source>
        <dbReference type="Proteomes" id="UP000005801"/>
    </source>
</evidence>
<dbReference type="InterPro" id="IPR029063">
    <property type="entry name" value="SAM-dependent_MTases_sf"/>
</dbReference>
<protein>
    <recommendedName>
        <fullName evidence="1">Methyltransferase domain-containing protein</fullName>
    </recommendedName>
</protein>
<dbReference type="STRING" id="391625.PPSIR1_29770"/>
<dbReference type="EMBL" id="ABCS01000134">
    <property type="protein sequence ID" value="EDM74388.1"/>
    <property type="molecule type" value="Genomic_DNA"/>
</dbReference>
<dbReference type="Proteomes" id="UP000005801">
    <property type="component" value="Unassembled WGS sequence"/>
</dbReference>
<sequence>MTTADGAQRYFDSVPSEWDSLYSHENRVYYMANQYLRKGIFERYDLTFQTVGDLEGKKVLDIGTGTGRFAVECAKRGADVIGIDFAPKMIEFSRQAARRFGVEERCKFVVGDVLEHDFDEQFDVVLALGLFDYVREPSALMERIGRFEPKVFVASYPLFSPLYGLQRFVRYNIIRQCPIYYYDRADIEKLHALGNFDHSEIIPITKGHIGIGRND</sequence>
<comment type="caution">
    <text evidence="2">The sequence shown here is derived from an EMBL/GenBank/DDBJ whole genome shotgun (WGS) entry which is preliminary data.</text>
</comment>
<dbReference type="PANTHER" id="PTHR43591">
    <property type="entry name" value="METHYLTRANSFERASE"/>
    <property type="match status" value="1"/>
</dbReference>